<dbReference type="CDD" id="cd17321">
    <property type="entry name" value="MFS_MMR_MDR_like"/>
    <property type="match status" value="1"/>
</dbReference>
<keyword evidence="4 6" id="KW-1133">Transmembrane helix</keyword>
<dbReference type="SUPFAM" id="SSF103473">
    <property type="entry name" value="MFS general substrate transporter"/>
    <property type="match status" value="1"/>
</dbReference>
<evidence type="ECO:0000259" key="7">
    <source>
        <dbReference type="PROSITE" id="PS50850"/>
    </source>
</evidence>
<dbReference type="Pfam" id="PF07690">
    <property type="entry name" value="MFS_1"/>
    <property type="match status" value="1"/>
</dbReference>
<evidence type="ECO:0000256" key="4">
    <source>
        <dbReference type="ARBA" id="ARBA00022989"/>
    </source>
</evidence>
<organism evidence="8 9">
    <name type="scientific">Nocardia brasiliensis (strain ATCC 700358 / HUJEG-1)</name>
    <dbReference type="NCBI Taxonomy" id="1133849"/>
    <lineage>
        <taxon>Bacteria</taxon>
        <taxon>Bacillati</taxon>
        <taxon>Actinomycetota</taxon>
        <taxon>Actinomycetes</taxon>
        <taxon>Mycobacteriales</taxon>
        <taxon>Nocardiaceae</taxon>
        <taxon>Nocardia</taxon>
    </lineage>
</organism>
<dbReference type="Gene3D" id="1.20.1720.10">
    <property type="entry name" value="Multidrug resistance protein D"/>
    <property type="match status" value="1"/>
</dbReference>
<dbReference type="PANTHER" id="PTHR42718:SF9">
    <property type="entry name" value="MAJOR FACILITATOR SUPERFAMILY MULTIDRUG TRANSPORTER MFSC"/>
    <property type="match status" value="1"/>
</dbReference>
<dbReference type="PANTHER" id="PTHR42718">
    <property type="entry name" value="MAJOR FACILITATOR SUPERFAMILY MULTIDRUG TRANSPORTER MFSC"/>
    <property type="match status" value="1"/>
</dbReference>
<proteinExistence type="predicted"/>
<dbReference type="Proteomes" id="UP000006304">
    <property type="component" value="Chromosome"/>
</dbReference>
<dbReference type="Gene3D" id="1.20.1250.20">
    <property type="entry name" value="MFS general substrate transporter like domains"/>
    <property type="match status" value="1"/>
</dbReference>
<evidence type="ECO:0000313" key="8">
    <source>
        <dbReference type="EMBL" id="AFU02406.1"/>
    </source>
</evidence>
<dbReference type="EMBL" id="CP003876">
    <property type="protein sequence ID" value="AFU02406.1"/>
    <property type="molecule type" value="Genomic_DNA"/>
</dbReference>
<dbReference type="HOGENOM" id="CLU_000960_28_2_11"/>
<dbReference type="GO" id="GO:0005886">
    <property type="term" value="C:plasma membrane"/>
    <property type="evidence" value="ECO:0007669"/>
    <property type="project" value="UniProtKB-SubCell"/>
</dbReference>
<feature type="transmembrane region" description="Helical" evidence="6">
    <location>
        <begin position="500"/>
        <end position="527"/>
    </location>
</feature>
<dbReference type="PRINTS" id="PR01036">
    <property type="entry name" value="TCRTETB"/>
</dbReference>
<sequence length="555" mass="56241">MAIVHIAVSEGKLVNGLHLSEARTRADRGGAPAVTLATVCIALFMLLLDVTIVAVALPDIQREYRADLSALQWIVDAYTVPIAVLLLTIAVAGDRYGRKAFFVAGLGVFTAASVACAFAPNIVALNVLRAVQGCGAAAMMGLALPLISAAFPAAAGRAKAIGVYGAVMGLATASGPVVGGVLVEYLDWRWIFLINLPIGAIALVLAARIPNSKDAQEFSLDIAGTVLATVALLAVVLALVNGNGWGWSDTKTVALFVVTVVAALLFVGAELRAADPMVDLRLVARPDFAAICVPGLIAFATVTAAGNYLALYFVNTLHMSAIHTGLALVPMSVTALITAPIVSAAQRFLPDAVWYLLGLAAILGGAWSAVHVSAEGDWTQFVPVLICSGIALGIIVPTTSEAALRVAANVRPGMTSGVASTARQLGTALGVATLGAVFGSTVRSSAEDALRAFPQIPDQLARGAVDVLAAGGSVEGAAATPSVPPALADQLVAAGHTASAAGIGAILATSAALAGGGIVVVLVLGLISRAGYRTGHANLPGFAATARRREGRVAR</sequence>
<feature type="transmembrane region" description="Helical" evidence="6">
    <location>
        <begin position="33"/>
        <end position="58"/>
    </location>
</feature>
<evidence type="ECO:0000256" key="1">
    <source>
        <dbReference type="ARBA" id="ARBA00004651"/>
    </source>
</evidence>
<reference evidence="8 9" key="1">
    <citation type="journal article" date="2012" name="J. Bacteriol.">
        <title>Complete genome sequence of Nocardia brasiliensis HUJEG-1.</title>
        <authorList>
            <person name="Vera-Cabrera L."/>
            <person name="Ortiz-Lopez R."/>
            <person name="Elizondo-Gonzalez R."/>
            <person name="Perez-Maya A.A."/>
            <person name="Ocampo-Candiani J."/>
        </authorList>
    </citation>
    <scope>NUCLEOTIDE SEQUENCE [LARGE SCALE GENOMIC DNA]</scope>
    <source>
        <strain evidence="9">ATCC 700358</strain>
    </source>
</reference>
<keyword evidence="3 6" id="KW-0812">Transmembrane</keyword>
<feature type="transmembrane region" description="Helical" evidence="6">
    <location>
        <begin position="352"/>
        <end position="370"/>
    </location>
</feature>
<dbReference type="GO" id="GO:0022857">
    <property type="term" value="F:transmembrane transporter activity"/>
    <property type="evidence" value="ECO:0007669"/>
    <property type="project" value="InterPro"/>
</dbReference>
<feature type="transmembrane region" description="Helical" evidence="6">
    <location>
        <begin position="382"/>
        <end position="404"/>
    </location>
</feature>
<accession>K0F4B8</accession>
<dbReference type="STRING" id="1133849.O3I_022255"/>
<evidence type="ECO:0000256" key="2">
    <source>
        <dbReference type="ARBA" id="ARBA00022448"/>
    </source>
</evidence>
<feature type="domain" description="Major facilitator superfamily (MFS) profile" evidence="7">
    <location>
        <begin position="35"/>
        <end position="529"/>
    </location>
</feature>
<feature type="transmembrane region" description="Helical" evidence="6">
    <location>
        <begin position="130"/>
        <end position="151"/>
    </location>
</feature>
<dbReference type="AlphaFoldDB" id="K0F4B8"/>
<dbReference type="InterPro" id="IPR011701">
    <property type="entry name" value="MFS"/>
</dbReference>
<evidence type="ECO:0000256" key="3">
    <source>
        <dbReference type="ARBA" id="ARBA00022692"/>
    </source>
</evidence>
<name>K0F4B8_NOCB7</name>
<feature type="transmembrane region" description="Helical" evidence="6">
    <location>
        <begin position="290"/>
        <end position="314"/>
    </location>
</feature>
<keyword evidence="2" id="KW-0813">Transport</keyword>
<keyword evidence="9" id="KW-1185">Reference proteome</keyword>
<protein>
    <submittedName>
        <fullName evidence="8">Tetracenomycin C resistance and export protein</fullName>
    </submittedName>
</protein>
<evidence type="ECO:0000256" key="5">
    <source>
        <dbReference type="ARBA" id="ARBA00023136"/>
    </source>
</evidence>
<feature type="transmembrane region" description="Helical" evidence="6">
    <location>
        <begin position="425"/>
        <end position="442"/>
    </location>
</feature>
<comment type="subcellular location">
    <subcellularLocation>
        <location evidence="1">Cell membrane</location>
        <topology evidence="1">Multi-pass membrane protein</topology>
    </subcellularLocation>
</comment>
<dbReference type="eggNOG" id="COG0477">
    <property type="taxonomic scope" value="Bacteria"/>
</dbReference>
<evidence type="ECO:0000256" key="6">
    <source>
        <dbReference type="SAM" id="Phobius"/>
    </source>
</evidence>
<feature type="transmembrane region" description="Helical" evidence="6">
    <location>
        <begin position="188"/>
        <end position="206"/>
    </location>
</feature>
<evidence type="ECO:0000313" key="9">
    <source>
        <dbReference type="Proteomes" id="UP000006304"/>
    </source>
</evidence>
<feature type="transmembrane region" description="Helical" evidence="6">
    <location>
        <begin position="218"/>
        <end position="240"/>
    </location>
</feature>
<feature type="transmembrane region" description="Helical" evidence="6">
    <location>
        <begin position="163"/>
        <end position="182"/>
    </location>
</feature>
<dbReference type="KEGG" id="nbr:O3I_022255"/>
<dbReference type="InterPro" id="IPR036259">
    <property type="entry name" value="MFS_trans_sf"/>
</dbReference>
<feature type="transmembrane region" description="Helical" evidence="6">
    <location>
        <begin position="326"/>
        <end position="345"/>
    </location>
</feature>
<feature type="transmembrane region" description="Helical" evidence="6">
    <location>
        <begin position="252"/>
        <end position="269"/>
    </location>
</feature>
<dbReference type="PROSITE" id="PS50850">
    <property type="entry name" value="MFS"/>
    <property type="match status" value="1"/>
</dbReference>
<feature type="transmembrane region" description="Helical" evidence="6">
    <location>
        <begin position="100"/>
        <end position="124"/>
    </location>
</feature>
<feature type="transmembrane region" description="Helical" evidence="6">
    <location>
        <begin position="70"/>
        <end position="93"/>
    </location>
</feature>
<gene>
    <name evidence="8" type="ORF">O3I_022255</name>
</gene>
<keyword evidence="5 6" id="KW-0472">Membrane</keyword>
<dbReference type="InterPro" id="IPR020846">
    <property type="entry name" value="MFS_dom"/>
</dbReference>